<feature type="compositionally biased region" description="Basic residues" evidence="1">
    <location>
        <begin position="67"/>
        <end position="79"/>
    </location>
</feature>
<name>A0A9N9DZF7_9GLOM</name>
<dbReference type="EMBL" id="CAJVPL010005041">
    <property type="protein sequence ID" value="CAG8653876.1"/>
    <property type="molecule type" value="Genomic_DNA"/>
</dbReference>
<evidence type="ECO:0000256" key="1">
    <source>
        <dbReference type="SAM" id="MobiDB-lite"/>
    </source>
</evidence>
<dbReference type="AlphaFoldDB" id="A0A9N9DZF7"/>
<reference evidence="2" key="1">
    <citation type="submission" date="2021-06" db="EMBL/GenBank/DDBJ databases">
        <authorList>
            <person name="Kallberg Y."/>
            <person name="Tangrot J."/>
            <person name="Rosling A."/>
        </authorList>
    </citation>
    <scope>NUCLEOTIDE SEQUENCE</scope>
    <source>
        <strain evidence="2">MT106</strain>
    </source>
</reference>
<comment type="caution">
    <text evidence="2">The sequence shown here is derived from an EMBL/GenBank/DDBJ whole genome shotgun (WGS) entry which is preliminary data.</text>
</comment>
<proteinExistence type="predicted"/>
<evidence type="ECO:0000313" key="2">
    <source>
        <dbReference type="EMBL" id="CAG8653876.1"/>
    </source>
</evidence>
<evidence type="ECO:0000313" key="3">
    <source>
        <dbReference type="Proteomes" id="UP000789831"/>
    </source>
</evidence>
<feature type="region of interest" description="Disordered" evidence="1">
    <location>
        <begin position="196"/>
        <end position="223"/>
    </location>
</feature>
<feature type="region of interest" description="Disordered" evidence="1">
    <location>
        <begin position="139"/>
        <end position="162"/>
    </location>
</feature>
<organism evidence="2 3">
    <name type="scientific">Ambispora gerdemannii</name>
    <dbReference type="NCBI Taxonomy" id="144530"/>
    <lineage>
        <taxon>Eukaryota</taxon>
        <taxon>Fungi</taxon>
        <taxon>Fungi incertae sedis</taxon>
        <taxon>Mucoromycota</taxon>
        <taxon>Glomeromycotina</taxon>
        <taxon>Glomeromycetes</taxon>
        <taxon>Archaeosporales</taxon>
        <taxon>Ambisporaceae</taxon>
        <taxon>Ambispora</taxon>
    </lineage>
</organism>
<accession>A0A9N9DZF7</accession>
<protein>
    <submittedName>
        <fullName evidence="2">7104_t:CDS:1</fullName>
    </submittedName>
</protein>
<feature type="region of interest" description="Disordered" evidence="1">
    <location>
        <begin position="51"/>
        <end position="86"/>
    </location>
</feature>
<feature type="compositionally biased region" description="Low complexity" evidence="1">
    <location>
        <begin position="144"/>
        <end position="162"/>
    </location>
</feature>
<dbReference type="Proteomes" id="UP000789831">
    <property type="component" value="Unassembled WGS sequence"/>
</dbReference>
<sequence length="331" mass="36813">MWPTSDRLSVRRSSQNRYRTTKAFDSFKSSSLTPPLSSMLISNNSSTYSVLPKGSRGNGDNTNGLKKGGKGIKRGKGKAKNSIESKRCDRVSSNSIISYSYNCIGKNNAPMVEYLNPPSTPMKKRLIFFKSKTHNKQNINFTKRLSIPSTSPSSRLSPIPIPIPSSRLSPIPSSRLSPIPSSRLSPIPSSRLLPIPSSRLSPIPTPSSRLSPIPSSRLSPIPTPSSRLSSILSPFPINRYASHSLPPLNHLEMFYHGYPEHQLIIEAATIVLRIESGDWVTDEERVMIRAKLGTVVCRVFPPGTPEYLSWQALLDLWKRIPDSRFIETYVD</sequence>
<gene>
    <name evidence="2" type="ORF">AGERDE_LOCUS11514</name>
</gene>
<keyword evidence="3" id="KW-1185">Reference proteome</keyword>